<keyword evidence="2" id="KW-0812">Transmembrane</keyword>
<name>A0ABV1FKI0_9FIRM</name>
<dbReference type="NCBIfam" id="TIGR01076">
    <property type="entry name" value="sortase_fam"/>
    <property type="match status" value="1"/>
</dbReference>
<dbReference type="RefSeq" id="WP_349165195.1">
    <property type="nucleotide sequence ID" value="NZ_JBBMFE010000015.1"/>
</dbReference>
<dbReference type="Pfam" id="PF04203">
    <property type="entry name" value="Sortase"/>
    <property type="match status" value="1"/>
</dbReference>
<keyword evidence="2" id="KW-0472">Membrane</keyword>
<dbReference type="InterPro" id="IPR042002">
    <property type="entry name" value="Sortase_C"/>
</dbReference>
<organism evidence="3 4">
    <name type="scientific">Laedolimicola intestinihominis</name>
    <dbReference type="NCBI Taxonomy" id="3133166"/>
    <lineage>
        <taxon>Bacteria</taxon>
        <taxon>Bacillati</taxon>
        <taxon>Bacillota</taxon>
        <taxon>Clostridia</taxon>
        <taxon>Lachnospirales</taxon>
        <taxon>Lachnospiraceae</taxon>
        <taxon>Laedolimicola</taxon>
    </lineage>
</organism>
<comment type="caution">
    <text evidence="3">The sequence shown here is derived from an EMBL/GenBank/DDBJ whole genome shotgun (WGS) entry which is preliminary data.</text>
</comment>
<dbReference type="EMBL" id="JBBMFE010000015">
    <property type="protein sequence ID" value="MEQ2473592.1"/>
    <property type="molecule type" value="Genomic_DNA"/>
</dbReference>
<proteinExistence type="predicted"/>
<sequence>MKRKITNLLVGLLFLVGLGVLTYPTISNQWNTYRQSKLISTYEAAMEPMTPEDFSEEWEKARAFNASFTDNNLYGDVFGAEDTKLEDTEYWKVLNIAGDGVMGYLSIPKINIKLAIYHGTGEDVLQTGVGHLNGTKLPIGGEGSHSVLAAHRGLPSARLFTDIDQLQPGDKFYIHMLDEVLAYEVDQILPMVEKDDMDTLTEAMKVDPDADQVTLFTCTPYGVNSHRLLVRGTRVPYTGEEEVQNTVAETMVQAVQNYYMLYLIMGLSVTILVILIMKFLFGRHKKQGGKRDDE</sequence>
<dbReference type="Proteomes" id="UP001438008">
    <property type="component" value="Unassembled WGS sequence"/>
</dbReference>
<evidence type="ECO:0000313" key="3">
    <source>
        <dbReference type="EMBL" id="MEQ2473592.1"/>
    </source>
</evidence>
<accession>A0ABV1FKI0</accession>
<keyword evidence="1" id="KW-0378">Hydrolase</keyword>
<keyword evidence="2" id="KW-1133">Transmembrane helix</keyword>
<evidence type="ECO:0000313" key="4">
    <source>
        <dbReference type="Proteomes" id="UP001438008"/>
    </source>
</evidence>
<dbReference type="Gene3D" id="2.40.260.10">
    <property type="entry name" value="Sortase"/>
    <property type="match status" value="1"/>
</dbReference>
<dbReference type="CDD" id="cd05827">
    <property type="entry name" value="Sortase_C"/>
    <property type="match status" value="1"/>
</dbReference>
<reference evidence="3 4" key="1">
    <citation type="submission" date="2024-03" db="EMBL/GenBank/DDBJ databases">
        <title>Human intestinal bacterial collection.</title>
        <authorList>
            <person name="Pauvert C."/>
            <person name="Hitch T.C.A."/>
            <person name="Clavel T."/>
        </authorList>
    </citation>
    <scope>NUCLEOTIDE SEQUENCE [LARGE SCALE GENOMIC DNA]</scope>
    <source>
        <strain evidence="3 4">CLA-AA-H132</strain>
    </source>
</reference>
<keyword evidence="4" id="KW-1185">Reference proteome</keyword>
<dbReference type="InterPro" id="IPR005754">
    <property type="entry name" value="Sortase"/>
</dbReference>
<evidence type="ECO:0000256" key="1">
    <source>
        <dbReference type="ARBA" id="ARBA00022801"/>
    </source>
</evidence>
<evidence type="ECO:0000256" key="2">
    <source>
        <dbReference type="SAM" id="Phobius"/>
    </source>
</evidence>
<dbReference type="InterPro" id="IPR023365">
    <property type="entry name" value="Sortase_dom-sf"/>
</dbReference>
<dbReference type="SUPFAM" id="SSF63817">
    <property type="entry name" value="Sortase"/>
    <property type="match status" value="1"/>
</dbReference>
<feature type="transmembrane region" description="Helical" evidence="2">
    <location>
        <begin position="259"/>
        <end position="281"/>
    </location>
</feature>
<gene>
    <name evidence="3" type="ORF">WMO29_14000</name>
</gene>
<dbReference type="NCBIfam" id="NF033745">
    <property type="entry name" value="class_C_sortase"/>
    <property type="match status" value="1"/>
</dbReference>
<protein>
    <submittedName>
        <fullName evidence="3">Class C sortase</fullName>
    </submittedName>
</protein>